<evidence type="ECO:0000313" key="3">
    <source>
        <dbReference type="Proteomes" id="UP001285352"/>
    </source>
</evidence>
<evidence type="ECO:0000313" key="2">
    <source>
        <dbReference type="EMBL" id="MDX8141684.1"/>
    </source>
</evidence>
<organism evidence="2 3">
    <name type="scientific">Lentzea sokolovensis</name>
    <dbReference type="NCBI Taxonomy" id="3095429"/>
    <lineage>
        <taxon>Bacteria</taxon>
        <taxon>Bacillati</taxon>
        <taxon>Actinomycetota</taxon>
        <taxon>Actinomycetes</taxon>
        <taxon>Pseudonocardiales</taxon>
        <taxon>Pseudonocardiaceae</taxon>
        <taxon>Lentzea</taxon>
    </lineage>
</organism>
<dbReference type="EMBL" id="JAXAVU010000004">
    <property type="protein sequence ID" value="MDX8141684.1"/>
    <property type="molecule type" value="Genomic_DNA"/>
</dbReference>
<reference evidence="2 3" key="2">
    <citation type="submission" date="2023-11" db="EMBL/GenBank/DDBJ databases">
        <authorList>
            <person name="Lara A.C."/>
            <person name="Chronakova A."/>
        </authorList>
    </citation>
    <scope>NUCLEOTIDE SEQUENCE [LARGE SCALE GENOMIC DNA]</scope>
    <source>
        <strain evidence="2 3">BCCO 10_0061</strain>
    </source>
</reference>
<evidence type="ECO:0000256" key="1">
    <source>
        <dbReference type="ARBA" id="ARBA00038414"/>
    </source>
</evidence>
<dbReference type="Pfam" id="PF01177">
    <property type="entry name" value="Asp_Glu_race"/>
    <property type="match status" value="1"/>
</dbReference>
<protein>
    <submittedName>
        <fullName evidence="2">Aspartate/glutamate racemase family protein</fullName>
    </submittedName>
</protein>
<dbReference type="InterPro" id="IPR053714">
    <property type="entry name" value="Iso_Racemase_Enz_sf"/>
</dbReference>
<reference evidence="2 3" key="1">
    <citation type="submission" date="2023-11" db="EMBL/GenBank/DDBJ databases">
        <title>Lentzea sokolovensis, sp. nov., Lentzea kristufkii, sp. nov., and Lentzea miocenensis, sp. nov., rare actinobacteria from Sokolov Coal Basin, Miocene lacustrine sediment, Czech Republic.</title>
        <authorList>
            <person name="Lara A."/>
            <person name="Kotroba L."/>
            <person name="Nouioui I."/>
            <person name="Neumann-Schaal M."/>
            <person name="Mast Y."/>
            <person name="Chronakova A."/>
        </authorList>
    </citation>
    <scope>NUCLEOTIDE SEQUENCE [LARGE SCALE GENOMIC DNA]</scope>
    <source>
        <strain evidence="2 3">BCCO 10_0061</strain>
    </source>
</reference>
<sequence length="219" mass="22660">MSGERPTVALVHATQASIGPALAAFADRFPGARLWNLLDDLLISEAEEAGGVTPALRARMLGLIRHAVDGGADAVLLTCSMYGPVALEAAADHRVPVLSSDQALFDQVASHEPAAVAVLGPVRAGVADTVERLRDRIGDVRVTGIVVDGSRAAAGDTALLGRLVADEARRAEPGADLIVLGQFSLAPAHSAVEAAVSVPVLSPPRLAVDVLREHFEARP</sequence>
<proteinExistence type="inferred from homology"/>
<accession>A0ABU4UQI2</accession>
<keyword evidence="3" id="KW-1185">Reference proteome</keyword>
<comment type="similarity">
    <text evidence="1">Belongs to the HyuE racemase family.</text>
</comment>
<dbReference type="Proteomes" id="UP001285352">
    <property type="component" value="Unassembled WGS sequence"/>
</dbReference>
<dbReference type="RefSeq" id="WP_319974004.1">
    <property type="nucleotide sequence ID" value="NZ_JAXAVU010000004.1"/>
</dbReference>
<dbReference type="InterPro" id="IPR015942">
    <property type="entry name" value="Asp/Glu/hydantoin_racemase"/>
</dbReference>
<comment type="caution">
    <text evidence="2">The sequence shown here is derived from an EMBL/GenBank/DDBJ whole genome shotgun (WGS) entry which is preliminary data.</text>
</comment>
<dbReference type="Gene3D" id="3.40.50.12500">
    <property type="match status" value="1"/>
</dbReference>
<gene>
    <name evidence="2" type="ORF">SK854_06155</name>
</gene>
<name>A0ABU4UQI2_9PSEU</name>